<dbReference type="InterPro" id="IPR050427">
    <property type="entry name" value="Olfactory_Receptors"/>
</dbReference>
<dbReference type="PROSITE" id="PS50262">
    <property type="entry name" value="G_PROTEIN_RECEP_F1_2"/>
    <property type="match status" value="2"/>
</dbReference>
<evidence type="ECO:0000256" key="10">
    <source>
        <dbReference type="ARBA" id="ARBA00023136"/>
    </source>
</evidence>
<evidence type="ECO:0000256" key="7">
    <source>
        <dbReference type="ARBA" id="ARBA00022725"/>
    </source>
</evidence>
<dbReference type="PRINTS" id="PR00237">
    <property type="entry name" value="GPCRRHODOPSN"/>
</dbReference>
<dbReference type="PRINTS" id="PR00245">
    <property type="entry name" value="OLFACTORYR"/>
</dbReference>
<comment type="function">
    <text evidence="1">Putative odorant or sperm cell receptor.</text>
</comment>
<feature type="transmembrane region" description="Helical" evidence="13">
    <location>
        <begin position="25"/>
        <end position="49"/>
    </location>
</feature>
<keyword evidence="6 13" id="KW-0812">Transmembrane</keyword>
<keyword evidence="5" id="KW-0716">Sensory transduction</keyword>
<protein>
    <submittedName>
        <fullName evidence="15">Olfactory receptor 4D1</fullName>
    </submittedName>
</protein>
<evidence type="ECO:0000256" key="9">
    <source>
        <dbReference type="ARBA" id="ARBA00023040"/>
    </source>
</evidence>
<feature type="transmembrane region" description="Helical" evidence="13">
    <location>
        <begin position="102"/>
        <end position="120"/>
    </location>
</feature>
<comment type="caution">
    <text evidence="15">The sequence shown here is derived from an EMBL/GenBank/DDBJ whole genome shotgun (WGS) entry which is preliminary data.</text>
</comment>
<feature type="transmembrane region" description="Helical" evidence="13">
    <location>
        <begin position="61"/>
        <end position="82"/>
    </location>
</feature>
<dbReference type="FunFam" id="1.10.1220.70:FF:000001">
    <property type="entry name" value="Olfactory receptor"/>
    <property type="match status" value="1"/>
</dbReference>
<feature type="domain" description="G-protein coupled receptors family 1 profile" evidence="14">
    <location>
        <begin position="41"/>
        <end position="287"/>
    </location>
</feature>
<feature type="transmembrane region" description="Helical" evidence="13">
    <location>
        <begin position="431"/>
        <end position="449"/>
    </location>
</feature>
<evidence type="ECO:0000256" key="8">
    <source>
        <dbReference type="ARBA" id="ARBA00022989"/>
    </source>
</evidence>
<keyword evidence="11 15" id="KW-0675">Receptor</keyword>
<dbReference type="FunFam" id="1.20.1070.10:FF:000007">
    <property type="entry name" value="Olfactory receptor"/>
    <property type="match status" value="2"/>
</dbReference>
<evidence type="ECO:0000256" key="12">
    <source>
        <dbReference type="ARBA" id="ARBA00023224"/>
    </source>
</evidence>
<feature type="transmembrane region" description="Helical" evidence="13">
    <location>
        <begin position="469"/>
        <end position="491"/>
    </location>
</feature>
<feature type="transmembrane region" description="Helical" evidence="13">
    <location>
        <begin position="566"/>
        <end position="587"/>
    </location>
</feature>
<keyword evidence="4" id="KW-1003">Cell membrane</keyword>
<dbReference type="EMBL" id="JWIN03000016">
    <property type="protein sequence ID" value="KAB1264849.1"/>
    <property type="molecule type" value="Genomic_DNA"/>
</dbReference>
<dbReference type="GO" id="GO:0004984">
    <property type="term" value="F:olfactory receptor activity"/>
    <property type="evidence" value="ECO:0007669"/>
    <property type="project" value="InterPro"/>
</dbReference>
<dbReference type="STRING" id="9838.ENSCDRP00005032547"/>
<evidence type="ECO:0000259" key="14">
    <source>
        <dbReference type="PROSITE" id="PS50262"/>
    </source>
</evidence>
<feature type="transmembrane region" description="Helical" evidence="13">
    <location>
        <begin position="354"/>
        <end position="378"/>
    </location>
</feature>
<keyword evidence="9" id="KW-0297">G-protein coupled receptor</keyword>
<comment type="subcellular location">
    <subcellularLocation>
        <location evidence="2">Cell membrane</location>
        <topology evidence="2">Multi-pass membrane protein</topology>
    </subcellularLocation>
</comment>
<feature type="transmembrane region" description="Helical" evidence="13">
    <location>
        <begin position="533"/>
        <end position="554"/>
    </location>
</feature>
<feature type="transmembrane region" description="Helical" evidence="13">
    <location>
        <begin position="599"/>
        <end position="618"/>
    </location>
</feature>
<dbReference type="SUPFAM" id="SSF81321">
    <property type="entry name" value="Family A G protein-coupled receptor-like"/>
    <property type="match status" value="2"/>
</dbReference>
<sequence>MEPGNLTWVSEFVFLGLSQTRELQLFLFLVFLFVYTTTVVGNLLIMVTVTSDSRLHTPMYFLLRNLAILDLCFSSVTAPKMLVDFFSEKKTISYQGCMAQVFFFHFLGGAMVFFLSVMAYDHLVAISRPLHYVTIVNTQLCMGLVVTAWMVGFVHSISQVALMLPLPFCGPNVLDNFYCDVPQVLRLACTDTSLLEFLMICNSGMLDVIWFLLLLISYSIILVMLRSRSGQARRKAASTCTTHIMVVSMVFMPSIYLYARPFTSFSMDKAVSISHTVMTPMLNPMIYTLRNHEFWVDHDIDIAVEFVEGRCWEKKNDDKPVTEVCGEDTMEPGNLTWVSEFVLLGLSQTQELQLFLFLVFLFVYTTTVVGNLLIMVTVTSDSRLHTPMYFLLRNLAVIDLCFSSVTALKMLVDFFQQTKTISYQGCMAQIFFFHLLGGATVFFLSMMAYDWYIAISRPLHYVTIMNTRVCVGLVVAAWVGGFVHSIVQLVLMLPLPFCGPNILDNLFCDVPQVLRLACTDTSLLEFLMISNSGMLVLIWFLLLLVSYTAILMMLRSHSGQARRKAASTCTTHIIVVSMIFIPCIYIYSWPFTPFPMDKAVSVSYTVLTPMLNPIIYTLRNQEMQAAMKRLSKRLVICSRK</sequence>
<feature type="transmembrane region" description="Helical" evidence="13">
    <location>
        <begin position="132"/>
        <end position="157"/>
    </location>
</feature>
<dbReference type="PANTHER" id="PTHR48002">
    <property type="entry name" value="OLFACTORY RECEPTOR"/>
    <property type="match status" value="1"/>
</dbReference>
<evidence type="ECO:0000256" key="5">
    <source>
        <dbReference type="ARBA" id="ARBA00022606"/>
    </source>
</evidence>
<evidence type="ECO:0000313" key="16">
    <source>
        <dbReference type="Proteomes" id="UP000299084"/>
    </source>
</evidence>
<evidence type="ECO:0000256" key="4">
    <source>
        <dbReference type="ARBA" id="ARBA00022475"/>
    </source>
</evidence>
<dbReference type="CDD" id="cd15936">
    <property type="entry name" value="7tmA_OR4D-like"/>
    <property type="match status" value="2"/>
</dbReference>
<dbReference type="Proteomes" id="UP000299084">
    <property type="component" value="Unassembled WGS sequence"/>
</dbReference>
<reference evidence="15 16" key="1">
    <citation type="journal article" date="2019" name="Mol. Ecol. Resour.">
        <title>Improving Illumina assemblies with Hi-C and long reads: an example with the North African dromedary.</title>
        <authorList>
            <person name="Elbers J.P."/>
            <person name="Rogers M.F."/>
            <person name="Perelman P.L."/>
            <person name="Proskuryakova A.A."/>
            <person name="Serdyukova N.A."/>
            <person name="Johnson W.E."/>
            <person name="Horin P."/>
            <person name="Corander J."/>
            <person name="Murphy D."/>
            <person name="Burger P.A."/>
        </authorList>
    </citation>
    <scope>NUCLEOTIDE SEQUENCE [LARGE SCALE GENOMIC DNA]</scope>
    <source>
        <strain evidence="15">Drom800</strain>
        <tissue evidence="15">Blood</tissue>
    </source>
</reference>
<evidence type="ECO:0000256" key="1">
    <source>
        <dbReference type="ARBA" id="ARBA00003929"/>
    </source>
</evidence>
<gene>
    <name evidence="15" type="ORF">Cadr_000018953</name>
</gene>
<evidence type="ECO:0000256" key="11">
    <source>
        <dbReference type="ARBA" id="ARBA00023170"/>
    </source>
</evidence>
<keyword evidence="10 13" id="KW-0472">Membrane</keyword>
<feature type="transmembrane region" description="Helical" evidence="13">
    <location>
        <begin position="390"/>
        <end position="411"/>
    </location>
</feature>
<feature type="domain" description="G-protein coupled receptors family 1 profile" evidence="14">
    <location>
        <begin position="370"/>
        <end position="616"/>
    </location>
</feature>
<evidence type="ECO:0000256" key="3">
    <source>
        <dbReference type="ARBA" id="ARBA00010663"/>
    </source>
</evidence>
<evidence type="ECO:0000313" key="15">
    <source>
        <dbReference type="EMBL" id="KAB1264849.1"/>
    </source>
</evidence>
<dbReference type="InterPro" id="IPR000725">
    <property type="entry name" value="Olfact_rcpt"/>
</dbReference>
<evidence type="ECO:0000256" key="6">
    <source>
        <dbReference type="ARBA" id="ARBA00022692"/>
    </source>
</evidence>
<name>A0A5N4D1C3_CAMDR</name>
<dbReference type="InterPro" id="IPR017452">
    <property type="entry name" value="GPCR_Rhodpsn_7TM"/>
</dbReference>
<accession>A0A5N4D1C3</accession>
<dbReference type="Gene3D" id="1.20.1070.10">
    <property type="entry name" value="Rhodopsin 7-helix transmembrane proteins"/>
    <property type="match status" value="2"/>
</dbReference>
<feature type="transmembrane region" description="Helical" evidence="13">
    <location>
        <begin position="237"/>
        <end position="259"/>
    </location>
</feature>
<evidence type="ECO:0000256" key="2">
    <source>
        <dbReference type="ARBA" id="ARBA00004651"/>
    </source>
</evidence>
<evidence type="ECO:0000256" key="13">
    <source>
        <dbReference type="SAM" id="Phobius"/>
    </source>
</evidence>
<dbReference type="InterPro" id="IPR000276">
    <property type="entry name" value="GPCR_Rhodpsn"/>
</dbReference>
<dbReference type="Pfam" id="PF13853">
    <property type="entry name" value="7tm_4"/>
    <property type="match status" value="2"/>
</dbReference>
<organism evidence="15 16">
    <name type="scientific">Camelus dromedarius</name>
    <name type="common">Dromedary</name>
    <name type="synonym">Arabian camel</name>
    <dbReference type="NCBI Taxonomy" id="9838"/>
    <lineage>
        <taxon>Eukaryota</taxon>
        <taxon>Metazoa</taxon>
        <taxon>Chordata</taxon>
        <taxon>Craniata</taxon>
        <taxon>Vertebrata</taxon>
        <taxon>Euteleostomi</taxon>
        <taxon>Mammalia</taxon>
        <taxon>Eutheria</taxon>
        <taxon>Laurasiatheria</taxon>
        <taxon>Artiodactyla</taxon>
        <taxon>Tylopoda</taxon>
        <taxon>Camelidae</taxon>
        <taxon>Camelus</taxon>
    </lineage>
</organism>
<proteinExistence type="inferred from homology"/>
<feature type="transmembrane region" description="Helical" evidence="13">
    <location>
        <begin position="208"/>
        <end position="225"/>
    </location>
</feature>
<dbReference type="GO" id="GO:0004930">
    <property type="term" value="F:G protein-coupled receptor activity"/>
    <property type="evidence" value="ECO:0007669"/>
    <property type="project" value="UniProtKB-KW"/>
</dbReference>
<keyword evidence="12" id="KW-0807">Transducer</keyword>
<keyword evidence="8 13" id="KW-1133">Transmembrane helix</keyword>
<dbReference type="GO" id="GO:0005886">
    <property type="term" value="C:plasma membrane"/>
    <property type="evidence" value="ECO:0007669"/>
    <property type="project" value="UniProtKB-SubCell"/>
</dbReference>
<comment type="similarity">
    <text evidence="3">Belongs to the G-protein coupled receptor 1 family.</text>
</comment>
<dbReference type="AlphaFoldDB" id="A0A5N4D1C3"/>
<keyword evidence="7" id="KW-0552">Olfaction</keyword>
<keyword evidence="16" id="KW-1185">Reference proteome</keyword>